<feature type="transmembrane region" description="Helical" evidence="1">
    <location>
        <begin position="46"/>
        <end position="67"/>
    </location>
</feature>
<feature type="transmembrane region" description="Helical" evidence="1">
    <location>
        <begin position="187"/>
        <end position="204"/>
    </location>
</feature>
<feature type="transmembrane region" description="Helical" evidence="1">
    <location>
        <begin position="216"/>
        <end position="238"/>
    </location>
</feature>
<feature type="transmembrane region" description="Helical" evidence="1">
    <location>
        <begin position="283"/>
        <end position="305"/>
    </location>
</feature>
<sequence>MYLSVWLRRLAIYLLLLLPLARFPETLIRFRSGDPTAPAPAWTKVFAYADEASFFIFLSLALTFVCLNPWSFRWPRLPVTKWLLCFLTFGLLMGAVKGVPAAQAAFGLYDITKNLWVLYLFALMKFSREEFLNAAAALVKMGIILALVGLAGVFLAWTLSWGINLLAIESDRLLPFQPISLTGLGSHNYLGVYAVLLFFLSYGLEGELAGKGRRALFPLLVATASRQTWMSFLTVYMFFKRKKFLLVLAPFLFAGVVVAFGSKIELDPSQYFRLFTFYQSLRLLAAHPLTGVGPGMFGGLASIFWDSPVYKHWPEVMLWYLKRIRCLDLFWPQIWGELGLIGLSLNWAFFASLFFSLRKTAAFYEDTGDRQLASLGRALQYFVLALGIMGFAGGFNCAFIVYTYFALVGIYLSLYAALQKGRHGAAMARPS</sequence>
<gene>
    <name evidence="2" type="ORF">ENV62_10065</name>
</gene>
<feature type="transmembrane region" description="Helical" evidence="1">
    <location>
        <begin position="79"/>
        <end position="96"/>
    </location>
</feature>
<proteinExistence type="predicted"/>
<evidence type="ECO:0000313" key="2">
    <source>
        <dbReference type="EMBL" id="HGB15563.1"/>
    </source>
</evidence>
<keyword evidence="1" id="KW-0472">Membrane</keyword>
<evidence type="ECO:0000256" key="1">
    <source>
        <dbReference type="SAM" id="Phobius"/>
    </source>
</evidence>
<feature type="transmembrane region" description="Helical" evidence="1">
    <location>
        <begin position="338"/>
        <end position="357"/>
    </location>
</feature>
<dbReference type="EMBL" id="DTHB01000056">
    <property type="protein sequence ID" value="HGB15563.1"/>
    <property type="molecule type" value="Genomic_DNA"/>
</dbReference>
<accession>A0A7C3SJX5</accession>
<protein>
    <recommendedName>
        <fullName evidence="3">O-antigen ligase domain-containing protein</fullName>
    </recommendedName>
</protein>
<comment type="caution">
    <text evidence="2">The sequence shown here is derived from an EMBL/GenBank/DDBJ whole genome shotgun (WGS) entry which is preliminary data.</text>
</comment>
<name>A0A7C3SJX5_9BACT</name>
<evidence type="ECO:0008006" key="3">
    <source>
        <dbReference type="Google" id="ProtNLM"/>
    </source>
</evidence>
<keyword evidence="1" id="KW-0812">Transmembrane</keyword>
<feature type="transmembrane region" description="Helical" evidence="1">
    <location>
        <begin position="401"/>
        <end position="418"/>
    </location>
</feature>
<feature type="transmembrane region" description="Helical" evidence="1">
    <location>
        <begin position="244"/>
        <end position="262"/>
    </location>
</feature>
<reference evidence="2" key="1">
    <citation type="journal article" date="2020" name="mSystems">
        <title>Genome- and Community-Level Interaction Insights into Carbon Utilization and Element Cycling Functions of Hydrothermarchaeota in Hydrothermal Sediment.</title>
        <authorList>
            <person name="Zhou Z."/>
            <person name="Liu Y."/>
            <person name="Xu W."/>
            <person name="Pan J."/>
            <person name="Luo Z.H."/>
            <person name="Li M."/>
        </authorList>
    </citation>
    <scope>NUCLEOTIDE SEQUENCE [LARGE SCALE GENOMIC DNA]</scope>
    <source>
        <strain evidence="2">SpSt-776</strain>
    </source>
</reference>
<keyword evidence="1" id="KW-1133">Transmembrane helix</keyword>
<dbReference type="AlphaFoldDB" id="A0A7C3SJX5"/>
<feature type="transmembrane region" description="Helical" evidence="1">
    <location>
        <begin position="102"/>
        <end position="122"/>
    </location>
</feature>
<feature type="transmembrane region" description="Helical" evidence="1">
    <location>
        <begin position="378"/>
        <end position="395"/>
    </location>
</feature>
<organism evidence="2">
    <name type="scientific">Desulfobacca acetoxidans</name>
    <dbReference type="NCBI Taxonomy" id="60893"/>
    <lineage>
        <taxon>Bacteria</taxon>
        <taxon>Pseudomonadati</taxon>
        <taxon>Thermodesulfobacteriota</taxon>
        <taxon>Desulfobaccia</taxon>
        <taxon>Desulfobaccales</taxon>
        <taxon>Desulfobaccaceae</taxon>
        <taxon>Desulfobacca</taxon>
    </lineage>
</organism>
<feature type="transmembrane region" description="Helical" evidence="1">
    <location>
        <begin position="143"/>
        <end position="167"/>
    </location>
</feature>